<dbReference type="Proteomes" id="UP001344632">
    <property type="component" value="Unassembled WGS sequence"/>
</dbReference>
<name>A0ABU6GKK7_9BACL</name>
<dbReference type="GO" id="GO:0016853">
    <property type="term" value="F:isomerase activity"/>
    <property type="evidence" value="ECO:0007669"/>
    <property type="project" value="UniProtKB-KW"/>
</dbReference>
<proteinExistence type="predicted"/>
<reference evidence="1 2" key="1">
    <citation type="submission" date="2023-03" db="EMBL/GenBank/DDBJ databases">
        <title>Bacillus Genome Sequencing.</title>
        <authorList>
            <person name="Dunlap C."/>
        </authorList>
    </citation>
    <scope>NUCLEOTIDE SEQUENCE [LARGE SCALE GENOMIC DNA]</scope>
    <source>
        <strain evidence="1 2">BD-525</strain>
    </source>
</reference>
<keyword evidence="2" id="KW-1185">Reference proteome</keyword>
<comment type="caution">
    <text evidence="1">The sequence shown here is derived from an EMBL/GenBank/DDBJ whole genome shotgun (WGS) entry which is preliminary data.</text>
</comment>
<keyword evidence="1" id="KW-0413">Isomerase</keyword>
<accession>A0ABU6GKK7</accession>
<sequence length="268" mass="30462">MEIRIFQALWGLEGSYAELMKRASEEKYAGIETPLPPIGEEEAFKELLQVNNLDYIAQIVTSQDHAASFVAQLERAAAFEPLLVVSHSAKDAMPIKDQIDFFKVALEVERHVGIPVGHETHRSRAMFTPWATAALLRELPDLRITADFSHWCCVTESMLEDYQDDLSLAAERTIHIHARIGHAEGPQIPHPAANEYDHERNAFKQWWGDILRQRSQNGATYATVTPEFGPPGYMPTLPFTRQPVADLREVNAWMANWFRETYSGKFLT</sequence>
<dbReference type="InterPro" id="IPR036237">
    <property type="entry name" value="Xyl_isomerase-like_sf"/>
</dbReference>
<organism evidence="1 2">
    <name type="scientific">Paenibacillus dokdonensis</name>
    <dbReference type="NCBI Taxonomy" id="2567944"/>
    <lineage>
        <taxon>Bacteria</taxon>
        <taxon>Bacillati</taxon>
        <taxon>Bacillota</taxon>
        <taxon>Bacilli</taxon>
        <taxon>Bacillales</taxon>
        <taxon>Paenibacillaceae</taxon>
        <taxon>Paenibacillus</taxon>
    </lineage>
</organism>
<evidence type="ECO:0000313" key="2">
    <source>
        <dbReference type="Proteomes" id="UP001344632"/>
    </source>
</evidence>
<evidence type="ECO:0000313" key="1">
    <source>
        <dbReference type="EMBL" id="MEC0240243.1"/>
    </source>
</evidence>
<dbReference type="Gene3D" id="3.20.20.150">
    <property type="entry name" value="Divalent-metal-dependent TIM barrel enzymes"/>
    <property type="match status" value="1"/>
</dbReference>
<dbReference type="RefSeq" id="WP_326087718.1">
    <property type="nucleotide sequence ID" value="NZ_JARLKZ010000005.1"/>
</dbReference>
<gene>
    <name evidence="1" type="ORF">P4H66_10325</name>
</gene>
<dbReference type="SUPFAM" id="SSF51658">
    <property type="entry name" value="Xylose isomerase-like"/>
    <property type="match status" value="1"/>
</dbReference>
<dbReference type="EMBL" id="JARLKZ010000005">
    <property type="protein sequence ID" value="MEC0240243.1"/>
    <property type="molecule type" value="Genomic_DNA"/>
</dbReference>
<protein>
    <submittedName>
        <fullName evidence="1">Sugar phosphate isomerase/epimerase</fullName>
    </submittedName>
</protein>